<sequence>MKRMKDKYSTTYDMLNASGFGWDDTRKCVTVDNLEILEEYLKKHSNKNYTANKPLSHYERLQVVFGKDRAIDSMTESAVDALDHMRLDNDESDTAEFAQSLPTPSNVASASSIPKYITNIKTKEKEECQFNSNRHCECL</sequence>
<name>A0AA39SRA5_ACESA</name>
<organism evidence="1 2">
    <name type="scientific">Acer saccharum</name>
    <name type="common">Sugar maple</name>
    <dbReference type="NCBI Taxonomy" id="4024"/>
    <lineage>
        <taxon>Eukaryota</taxon>
        <taxon>Viridiplantae</taxon>
        <taxon>Streptophyta</taxon>
        <taxon>Embryophyta</taxon>
        <taxon>Tracheophyta</taxon>
        <taxon>Spermatophyta</taxon>
        <taxon>Magnoliopsida</taxon>
        <taxon>eudicotyledons</taxon>
        <taxon>Gunneridae</taxon>
        <taxon>Pentapetalae</taxon>
        <taxon>rosids</taxon>
        <taxon>malvids</taxon>
        <taxon>Sapindales</taxon>
        <taxon>Sapindaceae</taxon>
        <taxon>Hippocastanoideae</taxon>
        <taxon>Acereae</taxon>
        <taxon>Acer</taxon>
    </lineage>
</organism>
<evidence type="ECO:0008006" key="3">
    <source>
        <dbReference type="Google" id="ProtNLM"/>
    </source>
</evidence>
<reference evidence="1" key="2">
    <citation type="submission" date="2023-06" db="EMBL/GenBank/DDBJ databases">
        <authorList>
            <person name="Swenson N.G."/>
            <person name="Wegrzyn J.L."/>
            <person name="Mcevoy S.L."/>
        </authorList>
    </citation>
    <scope>NUCLEOTIDE SEQUENCE</scope>
    <source>
        <strain evidence="1">NS2018</strain>
        <tissue evidence="1">Leaf</tissue>
    </source>
</reference>
<evidence type="ECO:0000313" key="2">
    <source>
        <dbReference type="Proteomes" id="UP001168877"/>
    </source>
</evidence>
<proteinExistence type="predicted"/>
<accession>A0AA39SRA5</accession>
<keyword evidence="2" id="KW-1185">Reference proteome</keyword>
<dbReference type="EMBL" id="JAUESC010000004">
    <property type="protein sequence ID" value="KAK0595508.1"/>
    <property type="molecule type" value="Genomic_DNA"/>
</dbReference>
<protein>
    <recommendedName>
        <fullName evidence="3">Myb/SANT-like domain-containing protein</fullName>
    </recommendedName>
</protein>
<gene>
    <name evidence="1" type="ORF">LWI29_007342</name>
</gene>
<reference evidence="1" key="1">
    <citation type="journal article" date="2022" name="Plant J.">
        <title>Strategies of tolerance reflected in two North American maple genomes.</title>
        <authorList>
            <person name="McEvoy S.L."/>
            <person name="Sezen U.U."/>
            <person name="Trouern-Trend A."/>
            <person name="McMahon S.M."/>
            <person name="Schaberg P.G."/>
            <person name="Yang J."/>
            <person name="Wegrzyn J.L."/>
            <person name="Swenson N.G."/>
        </authorList>
    </citation>
    <scope>NUCLEOTIDE SEQUENCE</scope>
    <source>
        <strain evidence="1">NS2018</strain>
    </source>
</reference>
<dbReference type="Proteomes" id="UP001168877">
    <property type="component" value="Unassembled WGS sequence"/>
</dbReference>
<dbReference type="PANTHER" id="PTHR46250:SF18">
    <property type="entry name" value="MYB_SANT-LIKE DOMAIN-CONTAINING PROTEIN"/>
    <property type="match status" value="1"/>
</dbReference>
<comment type="caution">
    <text evidence="1">The sequence shown here is derived from an EMBL/GenBank/DDBJ whole genome shotgun (WGS) entry which is preliminary data.</text>
</comment>
<dbReference type="AlphaFoldDB" id="A0AA39SRA5"/>
<dbReference type="PANTHER" id="PTHR46250">
    <property type="entry name" value="MYB/SANT-LIKE DNA-BINDING DOMAIN PROTEIN-RELATED"/>
    <property type="match status" value="1"/>
</dbReference>
<evidence type="ECO:0000313" key="1">
    <source>
        <dbReference type="EMBL" id="KAK0595508.1"/>
    </source>
</evidence>